<dbReference type="PROSITE" id="PS51387">
    <property type="entry name" value="FAD_PCMH"/>
    <property type="match status" value="1"/>
</dbReference>
<gene>
    <name evidence="8" type="ORF">B0I35DRAFT_161209</name>
</gene>
<dbReference type="Gene3D" id="3.40.462.20">
    <property type="match status" value="1"/>
</dbReference>
<protein>
    <submittedName>
        <fullName evidence="8">Isoamyl alcohol oxidase</fullName>
    </submittedName>
</protein>
<keyword evidence="9" id="KW-1185">Reference proteome</keyword>
<comment type="caution">
    <text evidence="8">The sequence shown here is derived from an EMBL/GenBank/DDBJ whole genome shotgun (WGS) entry which is preliminary data.</text>
</comment>
<evidence type="ECO:0000313" key="9">
    <source>
        <dbReference type="Proteomes" id="UP000813444"/>
    </source>
</evidence>
<keyword evidence="6" id="KW-0732">Signal</keyword>
<comment type="cofactor">
    <cofactor evidence="1">
        <name>FAD</name>
        <dbReference type="ChEBI" id="CHEBI:57692"/>
    </cofactor>
</comment>
<feature type="chain" id="PRO_5035426778" evidence="6">
    <location>
        <begin position="16"/>
        <end position="593"/>
    </location>
</feature>
<reference evidence="8" key="1">
    <citation type="journal article" date="2021" name="Nat. Commun.">
        <title>Genetic determinants of endophytism in the Arabidopsis root mycobiome.</title>
        <authorList>
            <person name="Mesny F."/>
            <person name="Miyauchi S."/>
            <person name="Thiergart T."/>
            <person name="Pickel B."/>
            <person name="Atanasova L."/>
            <person name="Karlsson M."/>
            <person name="Huettel B."/>
            <person name="Barry K.W."/>
            <person name="Haridas S."/>
            <person name="Chen C."/>
            <person name="Bauer D."/>
            <person name="Andreopoulos W."/>
            <person name="Pangilinan J."/>
            <person name="LaButti K."/>
            <person name="Riley R."/>
            <person name="Lipzen A."/>
            <person name="Clum A."/>
            <person name="Drula E."/>
            <person name="Henrissat B."/>
            <person name="Kohler A."/>
            <person name="Grigoriev I.V."/>
            <person name="Martin F.M."/>
            <person name="Hacquard S."/>
        </authorList>
    </citation>
    <scope>NUCLEOTIDE SEQUENCE</scope>
    <source>
        <strain evidence="8">MPI-CAGE-CH-0235</strain>
    </source>
</reference>
<keyword evidence="3" id="KW-0285">Flavoprotein</keyword>
<organism evidence="8 9">
    <name type="scientific">Stachybotrys elegans</name>
    <dbReference type="NCBI Taxonomy" id="80388"/>
    <lineage>
        <taxon>Eukaryota</taxon>
        <taxon>Fungi</taxon>
        <taxon>Dikarya</taxon>
        <taxon>Ascomycota</taxon>
        <taxon>Pezizomycotina</taxon>
        <taxon>Sordariomycetes</taxon>
        <taxon>Hypocreomycetidae</taxon>
        <taxon>Hypocreales</taxon>
        <taxon>Stachybotryaceae</taxon>
        <taxon>Stachybotrys</taxon>
    </lineage>
</organism>
<dbReference type="Proteomes" id="UP000813444">
    <property type="component" value="Unassembled WGS sequence"/>
</dbReference>
<dbReference type="GO" id="GO:0016491">
    <property type="term" value="F:oxidoreductase activity"/>
    <property type="evidence" value="ECO:0007669"/>
    <property type="project" value="UniProtKB-KW"/>
</dbReference>
<dbReference type="InterPro" id="IPR016166">
    <property type="entry name" value="FAD-bd_PCMH"/>
</dbReference>
<dbReference type="OrthoDB" id="9983560at2759"/>
<accession>A0A8K0SVC8</accession>
<dbReference type="PANTHER" id="PTHR42973">
    <property type="entry name" value="BINDING OXIDOREDUCTASE, PUTATIVE (AFU_ORTHOLOGUE AFUA_1G17690)-RELATED"/>
    <property type="match status" value="1"/>
</dbReference>
<dbReference type="GO" id="GO:0071949">
    <property type="term" value="F:FAD binding"/>
    <property type="evidence" value="ECO:0007669"/>
    <property type="project" value="InterPro"/>
</dbReference>
<evidence type="ECO:0000256" key="4">
    <source>
        <dbReference type="ARBA" id="ARBA00022827"/>
    </source>
</evidence>
<dbReference type="Pfam" id="PF08031">
    <property type="entry name" value="BBE"/>
    <property type="match status" value="1"/>
</dbReference>
<dbReference type="InterPro" id="IPR016169">
    <property type="entry name" value="FAD-bd_PCMH_sub2"/>
</dbReference>
<dbReference type="InterPro" id="IPR012951">
    <property type="entry name" value="BBE"/>
</dbReference>
<dbReference type="EMBL" id="JAGPNK010000003">
    <property type="protein sequence ID" value="KAH7324398.1"/>
    <property type="molecule type" value="Genomic_DNA"/>
</dbReference>
<evidence type="ECO:0000259" key="7">
    <source>
        <dbReference type="PROSITE" id="PS51387"/>
    </source>
</evidence>
<dbReference type="InterPro" id="IPR036318">
    <property type="entry name" value="FAD-bd_PCMH-like_sf"/>
</dbReference>
<sequence length="593" mass="63887">MKLAILSIALGTASALIIPHPRASHRGNDTLPGRCKPIPGDSNWPSRCEWASLNATVGGRLIATVPQGSVCHNGGLGRFNLEECTSLQAVYDLAVTQESRPAEIINPYFQNQSCNAFYGVPDTPCELGNLASYSINVTSAEDVIAGVQFAREKDIRLVVKNTGHDYSGRSTGKGALSLWTHNLQNYTIYDSYHSADSNYTGPAVKLGAGIIGGHAYEYVAQAGYRIVGGECPSVGIAGGYTTGGGHSLLSSKYGMGADGVLEWEVVTPNGTLVTATPTRNSDLYWALSGGGGSTWGVTLSMTTRLYPEGKIGAGSLTFSASTSNGTDQAYWDATAALYSWLVDFTAAGNTMVWVQSNTTFFSQSITVPDQDAAAVDALFAPLLQRFEALGVAYTWESRTMPTYYDHFGRDFGPLPYGQSASGLAIFTSRLIPRAVVADARGEQSRKLMQALRHSVNHRDGLWVVGCVALDVSGFGSSTQNAVFPRWRDAVAGCVLVSAFDRTIPWEDMLDRKLDTVDNLIPALEEATPGGGVYANEVDPLYRGDIAMNLYGETYPRLLEVQQKYDPDRVFWGSVSVGYEHYEPDAEGRLCRTT</sequence>
<evidence type="ECO:0000256" key="2">
    <source>
        <dbReference type="ARBA" id="ARBA00005466"/>
    </source>
</evidence>
<proteinExistence type="inferred from homology"/>
<feature type="domain" description="FAD-binding PCMH-type" evidence="7">
    <location>
        <begin position="127"/>
        <end position="308"/>
    </location>
</feature>
<dbReference type="AlphaFoldDB" id="A0A8K0SVC8"/>
<name>A0A8K0SVC8_9HYPO</name>
<keyword evidence="4" id="KW-0274">FAD</keyword>
<dbReference type="InterPro" id="IPR050416">
    <property type="entry name" value="FAD-linked_Oxidoreductase"/>
</dbReference>
<comment type="similarity">
    <text evidence="2">Belongs to the oxygen-dependent FAD-linked oxidoreductase family.</text>
</comment>
<dbReference type="Gene3D" id="3.30.465.10">
    <property type="match status" value="1"/>
</dbReference>
<dbReference type="Pfam" id="PF01565">
    <property type="entry name" value="FAD_binding_4"/>
    <property type="match status" value="1"/>
</dbReference>
<dbReference type="InterPro" id="IPR006094">
    <property type="entry name" value="Oxid_FAD_bind_N"/>
</dbReference>
<evidence type="ECO:0000313" key="8">
    <source>
        <dbReference type="EMBL" id="KAH7324398.1"/>
    </source>
</evidence>
<dbReference type="PANTHER" id="PTHR42973:SF39">
    <property type="entry name" value="FAD-BINDING PCMH-TYPE DOMAIN-CONTAINING PROTEIN"/>
    <property type="match status" value="1"/>
</dbReference>
<feature type="signal peptide" evidence="6">
    <location>
        <begin position="1"/>
        <end position="15"/>
    </location>
</feature>
<evidence type="ECO:0000256" key="5">
    <source>
        <dbReference type="ARBA" id="ARBA00023002"/>
    </source>
</evidence>
<keyword evidence="5" id="KW-0560">Oxidoreductase</keyword>
<evidence type="ECO:0000256" key="1">
    <source>
        <dbReference type="ARBA" id="ARBA00001974"/>
    </source>
</evidence>
<evidence type="ECO:0000256" key="6">
    <source>
        <dbReference type="SAM" id="SignalP"/>
    </source>
</evidence>
<evidence type="ECO:0000256" key="3">
    <source>
        <dbReference type="ARBA" id="ARBA00022630"/>
    </source>
</evidence>
<dbReference type="SUPFAM" id="SSF56176">
    <property type="entry name" value="FAD-binding/transporter-associated domain-like"/>
    <property type="match status" value="1"/>
</dbReference>